<dbReference type="InterPro" id="IPR023213">
    <property type="entry name" value="CAT-like_dom_sf"/>
</dbReference>
<proteinExistence type="predicted"/>
<dbReference type="PANTHER" id="PTHR31310:SF7">
    <property type="entry name" value="PA-PHOSPHATASE RELATED-FAMILY PROTEIN DDB_G0268928"/>
    <property type="match status" value="1"/>
</dbReference>
<dbReference type="RefSeq" id="WP_173165127.1">
    <property type="nucleotide sequence ID" value="NZ_AP022871.1"/>
</dbReference>
<dbReference type="CDD" id="cd03386">
    <property type="entry name" value="PAP2_Aur1_like"/>
    <property type="match status" value="1"/>
</dbReference>
<keyword evidence="11" id="KW-1185">Reference proteome</keyword>
<dbReference type="SUPFAM" id="SSF52777">
    <property type="entry name" value="CoA-dependent acyltransferases"/>
    <property type="match status" value="2"/>
</dbReference>
<feature type="domain" description="O-acyltransferase WSD1-like N-terminal" evidence="7">
    <location>
        <begin position="240"/>
        <end position="387"/>
    </location>
</feature>
<reference evidence="10 11" key="2">
    <citation type="submission" date="2020-03" db="EMBL/GenBank/DDBJ databases">
        <authorList>
            <person name="Ichikawa N."/>
            <person name="Kimura A."/>
            <person name="Kitahashi Y."/>
            <person name="Uohara A."/>
        </authorList>
    </citation>
    <scope>NUCLEOTIDE SEQUENCE [LARGE SCALE GENOMIC DNA]</scope>
    <source>
        <strain evidence="10 11">NBRC 105367</strain>
    </source>
</reference>
<dbReference type="Pfam" id="PF03007">
    <property type="entry name" value="WS_DGAT_cat"/>
    <property type="match status" value="1"/>
</dbReference>
<evidence type="ECO:0000259" key="8">
    <source>
        <dbReference type="Pfam" id="PF06974"/>
    </source>
</evidence>
<evidence type="ECO:0000256" key="3">
    <source>
        <dbReference type="ARBA" id="ARBA00022989"/>
    </source>
</evidence>
<evidence type="ECO:0000256" key="2">
    <source>
        <dbReference type="ARBA" id="ARBA00022692"/>
    </source>
</evidence>
<feature type="transmembrane region" description="Helical" evidence="6">
    <location>
        <begin position="81"/>
        <end position="98"/>
    </location>
</feature>
<feature type="region of interest" description="Disordered" evidence="5">
    <location>
        <begin position="650"/>
        <end position="670"/>
    </location>
</feature>
<protein>
    <submittedName>
        <fullName evidence="10">Uncharacterized protein</fullName>
    </submittedName>
</protein>
<accession>A0A6F8Z0Z3</accession>
<evidence type="ECO:0000259" key="9">
    <source>
        <dbReference type="Pfam" id="PF14378"/>
    </source>
</evidence>
<organism evidence="10 11">
    <name type="scientific">Phytohabitans suffuscus</name>
    <dbReference type="NCBI Taxonomy" id="624315"/>
    <lineage>
        <taxon>Bacteria</taxon>
        <taxon>Bacillati</taxon>
        <taxon>Actinomycetota</taxon>
        <taxon>Actinomycetes</taxon>
        <taxon>Micromonosporales</taxon>
        <taxon>Micromonosporaceae</taxon>
    </lineage>
</organism>
<dbReference type="GO" id="GO:0016020">
    <property type="term" value="C:membrane"/>
    <property type="evidence" value="ECO:0007669"/>
    <property type="project" value="UniProtKB-SubCell"/>
</dbReference>
<reference evidence="10 11" key="1">
    <citation type="submission" date="2020-03" db="EMBL/GenBank/DDBJ databases">
        <title>Whole genome shotgun sequence of Phytohabitans suffuscus NBRC 105367.</title>
        <authorList>
            <person name="Komaki H."/>
            <person name="Tamura T."/>
        </authorList>
    </citation>
    <scope>NUCLEOTIDE SEQUENCE [LARGE SCALE GENOMIC DNA]</scope>
    <source>
        <strain evidence="10 11">NBRC 105367</strain>
    </source>
</reference>
<gene>
    <name evidence="10" type="ORF">Psuf_090640</name>
</gene>
<evidence type="ECO:0000313" key="11">
    <source>
        <dbReference type="Proteomes" id="UP000503011"/>
    </source>
</evidence>
<evidence type="ECO:0000256" key="4">
    <source>
        <dbReference type="ARBA" id="ARBA00023136"/>
    </source>
</evidence>
<dbReference type="Pfam" id="PF14378">
    <property type="entry name" value="PAP2_3"/>
    <property type="match status" value="1"/>
</dbReference>
<name>A0A6F8Z0Z3_9ACTN</name>
<feature type="transmembrane region" description="Helical" evidence="6">
    <location>
        <begin position="162"/>
        <end position="181"/>
    </location>
</feature>
<dbReference type="GO" id="GO:0004144">
    <property type="term" value="F:diacylglycerol O-acyltransferase activity"/>
    <property type="evidence" value="ECO:0007669"/>
    <property type="project" value="InterPro"/>
</dbReference>
<dbReference type="Proteomes" id="UP000503011">
    <property type="component" value="Chromosome"/>
</dbReference>
<feature type="transmembrane region" description="Helical" evidence="6">
    <location>
        <begin position="188"/>
        <end position="205"/>
    </location>
</feature>
<dbReference type="InterPro" id="IPR004255">
    <property type="entry name" value="O-acyltransferase_WSD1_N"/>
</dbReference>
<evidence type="ECO:0000256" key="1">
    <source>
        <dbReference type="ARBA" id="ARBA00004141"/>
    </source>
</evidence>
<feature type="transmembrane region" description="Helical" evidence="6">
    <location>
        <begin position="12"/>
        <end position="34"/>
    </location>
</feature>
<dbReference type="InterPro" id="IPR052185">
    <property type="entry name" value="IPC_Synthase-Related"/>
</dbReference>
<comment type="subcellular location">
    <subcellularLocation>
        <location evidence="1">Membrane</location>
        <topology evidence="1">Multi-pass membrane protein</topology>
    </subcellularLocation>
</comment>
<dbReference type="EMBL" id="AP022871">
    <property type="protein sequence ID" value="BCB91751.1"/>
    <property type="molecule type" value="Genomic_DNA"/>
</dbReference>
<dbReference type="GO" id="GO:0045017">
    <property type="term" value="P:glycerolipid biosynthetic process"/>
    <property type="evidence" value="ECO:0007669"/>
    <property type="project" value="InterPro"/>
</dbReference>
<evidence type="ECO:0000313" key="10">
    <source>
        <dbReference type="EMBL" id="BCB91751.1"/>
    </source>
</evidence>
<evidence type="ECO:0000256" key="6">
    <source>
        <dbReference type="SAM" id="Phobius"/>
    </source>
</evidence>
<feature type="domain" description="O-acyltransferase WSD1 C-terminal" evidence="8">
    <location>
        <begin position="501"/>
        <end position="644"/>
    </location>
</feature>
<dbReference type="InterPro" id="IPR026841">
    <property type="entry name" value="Aur1/Ipt1"/>
</dbReference>
<dbReference type="InterPro" id="IPR009721">
    <property type="entry name" value="O-acyltransferase_WSD1_C"/>
</dbReference>
<keyword evidence="2 6" id="KW-0812">Transmembrane</keyword>
<keyword evidence="3 6" id="KW-1133">Transmembrane helix</keyword>
<dbReference type="Pfam" id="PF06974">
    <property type="entry name" value="WS_DGAT_C"/>
    <property type="match status" value="1"/>
</dbReference>
<evidence type="ECO:0000256" key="5">
    <source>
        <dbReference type="SAM" id="MobiDB-lite"/>
    </source>
</evidence>
<feature type="transmembrane region" description="Helical" evidence="6">
    <location>
        <begin position="110"/>
        <end position="128"/>
    </location>
</feature>
<evidence type="ECO:0000259" key="7">
    <source>
        <dbReference type="Pfam" id="PF03007"/>
    </source>
</evidence>
<dbReference type="KEGG" id="psuu:Psuf_090640"/>
<dbReference type="PANTHER" id="PTHR31310">
    <property type="match status" value="1"/>
</dbReference>
<keyword evidence="4 6" id="KW-0472">Membrane</keyword>
<dbReference type="AlphaFoldDB" id="A0A6F8Z0Z3"/>
<dbReference type="Gene3D" id="3.30.559.10">
    <property type="entry name" value="Chloramphenicol acetyltransferase-like domain"/>
    <property type="match status" value="1"/>
</dbReference>
<sequence length="670" mass="71117">MTIGGKPARPPWGREIAIGLAVFAVYAVVTSLSWPGRRAVAMAHSRRIYELERALHIDVELTLNRWLEPHGALRVAANYEYATTYVVSAFALLFWLYLRRPAVYRWARNSFILVNLLSMACFAVYPVAPPRLVGDLGFVDTVRLGQTWGSWGSPVVSHANELAAMPSLHFAWAVWVSAMLAAYAGGRLVQGLSAVHVAVTGLVIMATANHYLLDAVAGTLVAVLGVSVTRPRGRGERVAAADAFFLHVESPAAPQHVGGLALLDSGDRTDLREAVESVLRAHLHELPRFRQRLSALSRWRRPRWVEHPDLDWAWHVPEHRVAGPDGDAALHALVAEIAATPLPRDRPMWRMAVVTGLGGGRSAVVLVVHHVVADGIGTVAQALNLLEPPLPPRAAGPGARPGRTRAAIGTAVGLAQLATDGRPATRYPSSATARRRFGTAELPLDEVRSVARRYGARVSDVLLASAAGGLRRVLPDPDRAGARLRVAVPLTVREPGTSAEGNTTAAVMMDLPLGPMPEAERLAGVAARSRRLRTGTRALASRFVMGRLAAALPAPAHAWFARTVYGARFFQAIVSNMPGPPIQLSLAGAPVLAVYPILPLAPGAPLCVGALGWHGSLCLGVSADPSLVEDADRLAASIGAVVDELRGAARAAPVAPSGDPPVDRSGAAGR</sequence>
<feature type="domain" description="Inositolphosphotransferase Aur1/Ipt1" evidence="9">
    <location>
        <begin position="47"/>
        <end position="226"/>
    </location>
</feature>